<evidence type="ECO:0000313" key="2">
    <source>
        <dbReference type="Proteomes" id="UP001589797"/>
    </source>
</evidence>
<dbReference type="Proteomes" id="UP001589797">
    <property type="component" value="Unassembled WGS sequence"/>
</dbReference>
<evidence type="ECO:0008006" key="3">
    <source>
        <dbReference type="Google" id="ProtNLM"/>
    </source>
</evidence>
<evidence type="ECO:0000313" key="1">
    <source>
        <dbReference type="EMBL" id="MFC0261050.1"/>
    </source>
</evidence>
<sequence length="429" mass="49112">MDCKYFLAVLFLLLAIPKTVYSQNRLFFTSHQEDFDSEWDSISSLRKKTNHSYSDTIPLSQVDEPEKNGKLTINGYLKYLPSYRKSSLFERALFDQLLHNRLNFKKDIHDNFTFQGSLRTRFFYGRTIEEFPVFKEFIDNDFGALDLSKVIWSGRQHILHTTIDRFNFTYKTDKWELRLGRQRINWGINLVSNPNDLFNTYSFFDFDYEERPGTDAIRFQYFTGDLSRFEIAYAPGKNKHESVAAAYYSFNSNGYDIQFISGVFKNRWTGGIGWAGSIKNTGFKGELSYFRDLQPIAGREAGNIVAGISADHILSNGTFLVIEYLYNQPRSGVSQDVLLLTQPLQADNLSFSDHSIFFQAQYPISPILNAGAATIYYPSEKAVFLSPSITGNIVKNLDLLLIGQFFTGSSSSFFSQTGSLIAASLKWNF</sequence>
<dbReference type="SUPFAM" id="SSF56935">
    <property type="entry name" value="Porins"/>
    <property type="match status" value="1"/>
</dbReference>
<protein>
    <recommendedName>
        <fullName evidence="3">Alginate export</fullName>
    </recommendedName>
</protein>
<proteinExistence type="predicted"/>
<comment type="caution">
    <text evidence="1">The sequence shown here is derived from an EMBL/GenBank/DDBJ whole genome shotgun (WGS) entry which is preliminary data.</text>
</comment>
<name>A0ABV6FMF8_9BACT</name>
<organism evidence="1 2">
    <name type="scientific">Fontibacter flavus</name>
    <dbReference type="NCBI Taxonomy" id="654838"/>
    <lineage>
        <taxon>Bacteria</taxon>
        <taxon>Pseudomonadati</taxon>
        <taxon>Bacteroidota</taxon>
        <taxon>Cytophagia</taxon>
        <taxon>Cytophagales</taxon>
        <taxon>Cyclobacteriaceae</taxon>
        <taxon>Fontibacter</taxon>
    </lineage>
</organism>
<gene>
    <name evidence="1" type="ORF">ACFFIP_00035</name>
</gene>
<keyword evidence="2" id="KW-1185">Reference proteome</keyword>
<accession>A0ABV6FMF8</accession>
<dbReference type="EMBL" id="JBHLWI010000001">
    <property type="protein sequence ID" value="MFC0261050.1"/>
    <property type="molecule type" value="Genomic_DNA"/>
</dbReference>
<dbReference type="RefSeq" id="WP_382385507.1">
    <property type="nucleotide sequence ID" value="NZ_JBHLWI010000001.1"/>
</dbReference>
<reference evidence="1 2" key="1">
    <citation type="submission" date="2024-09" db="EMBL/GenBank/DDBJ databases">
        <authorList>
            <person name="Sun Q."/>
            <person name="Mori K."/>
        </authorList>
    </citation>
    <scope>NUCLEOTIDE SEQUENCE [LARGE SCALE GENOMIC DNA]</scope>
    <source>
        <strain evidence="1 2">CCM 7650</strain>
    </source>
</reference>